<dbReference type="PANTHER" id="PTHR42796">
    <property type="entry name" value="FUMARYLACETOACETATE HYDROLASE DOMAIN-CONTAINING PROTEIN 2A-RELATED"/>
    <property type="match status" value="1"/>
</dbReference>
<dbReference type="PANTHER" id="PTHR42796:SF4">
    <property type="entry name" value="FUMARYLACETOACETATE HYDROLASE DOMAIN-CONTAINING PROTEIN 2A"/>
    <property type="match status" value="1"/>
</dbReference>
<evidence type="ECO:0000313" key="4">
    <source>
        <dbReference type="EMBL" id="KWT65794.1"/>
    </source>
</evidence>
<dbReference type="InterPro" id="IPR051121">
    <property type="entry name" value="FAH"/>
</dbReference>
<dbReference type="GO" id="GO:0019752">
    <property type="term" value="P:carboxylic acid metabolic process"/>
    <property type="evidence" value="ECO:0007669"/>
    <property type="project" value="UniProtKB-ARBA"/>
</dbReference>
<organism evidence="4 5">
    <name type="scientific">Hyphomicrobium sulfonivorans</name>
    <dbReference type="NCBI Taxonomy" id="121290"/>
    <lineage>
        <taxon>Bacteria</taxon>
        <taxon>Pseudomonadati</taxon>
        <taxon>Pseudomonadota</taxon>
        <taxon>Alphaproteobacteria</taxon>
        <taxon>Hyphomicrobiales</taxon>
        <taxon>Hyphomicrobiaceae</taxon>
        <taxon>Hyphomicrobium</taxon>
    </lineage>
</organism>
<protein>
    <submittedName>
        <fullName evidence="4">Fumarylacetoacetate hydrolase family protein</fullName>
    </submittedName>
</protein>
<dbReference type="GO" id="GO:0016853">
    <property type="term" value="F:isomerase activity"/>
    <property type="evidence" value="ECO:0007669"/>
    <property type="project" value="UniProtKB-ARBA"/>
</dbReference>
<dbReference type="EMBL" id="LMTR01000075">
    <property type="protein sequence ID" value="KWT65794.1"/>
    <property type="molecule type" value="Genomic_DNA"/>
</dbReference>
<dbReference type="GO" id="GO:0016787">
    <property type="term" value="F:hydrolase activity"/>
    <property type="evidence" value="ECO:0007669"/>
    <property type="project" value="UniProtKB-KW"/>
</dbReference>
<dbReference type="GO" id="GO:0046872">
    <property type="term" value="F:metal ion binding"/>
    <property type="evidence" value="ECO:0007669"/>
    <property type="project" value="UniProtKB-KW"/>
</dbReference>
<dbReference type="Pfam" id="PF01557">
    <property type="entry name" value="FAA_hydrolase"/>
    <property type="match status" value="1"/>
</dbReference>
<dbReference type="SUPFAM" id="SSF56529">
    <property type="entry name" value="FAH"/>
    <property type="match status" value="1"/>
</dbReference>
<dbReference type="STRING" id="121290.APY04_2641"/>
<evidence type="ECO:0000256" key="1">
    <source>
        <dbReference type="ARBA" id="ARBA00010211"/>
    </source>
</evidence>
<dbReference type="InterPro" id="IPR036663">
    <property type="entry name" value="Fumarylacetoacetase_C_sf"/>
</dbReference>
<dbReference type="AlphaFoldDB" id="A0A109BBL5"/>
<name>A0A109BBL5_HYPSL</name>
<evidence type="ECO:0000259" key="3">
    <source>
        <dbReference type="Pfam" id="PF01557"/>
    </source>
</evidence>
<evidence type="ECO:0000313" key="5">
    <source>
        <dbReference type="Proteomes" id="UP000059074"/>
    </source>
</evidence>
<keyword evidence="4" id="KW-0378">Hydrolase</keyword>
<keyword evidence="5" id="KW-1185">Reference proteome</keyword>
<gene>
    <name evidence="4" type="ORF">APY04_2641</name>
</gene>
<dbReference type="PATRIC" id="fig|121290.4.peg.1955"/>
<evidence type="ECO:0000256" key="2">
    <source>
        <dbReference type="ARBA" id="ARBA00022723"/>
    </source>
</evidence>
<keyword evidence="2" id="KW-0479">Metal-binding</keyword>
<dbReference type="Gene3D" id="3.90.850.10">
    <property type="entry name" value="Fumarylacetoacetase-like, C-terminal domain"/>
    <property type="match status" value="1"/>
</dbReference>
<dbReference type="OrthoDB" id="5197601at2"/>
<dbReference type="Proteomes" id="UP000059074">
    <property type="component" value="Unassembled WGS sequence"/>
</dbReference>
<dbReference type="RefSeq" id="WP_068463213.1">
    <property type="nucleotide sequence ID" value="NZ_LMTR01000075.1"/>
</dbReference>
<comment type="similarity">
    <text evidence="1">Belongs to the FAH family.</text>
</comment>
<dbReference type="InterPro" id="IPR011234">
    <property type="entry name" value="Fumarylacetoacetase-like_C"/>
</dbReference>
<proteinExistence type="inferred from homology"/>
<sequence length="282" mass="30530">MKLVRFGQPGSEKPGLIDSQGKIRDLSAHVDDFTGANLSPATLDKLRAIDPASLPEVPAGTRLGAPVAGTRNFIAIGLNYVDHAKETGQEIPAEPILFNKAPSCICGPNDDIMYPKNSEHMDWEVEIAFVIGSRARYVEEKDALAHIAGYCLCNDVSERSFQVKRAGQWVKGKSAETFGPLGPWLVTPDDIADVQNLALTLDVNGERKQTGNTSTMIFTIAQLLSYISQFMVLEPGDVVTTGTPPGVGSARKPREFLKAGDEVVLRIDGLGEQRAKIVPFKL</sequence>
<feature type="domain" description="Fumarylacetoacetase-like C-terminal" evidence="3">
    <location>
        <begin position="73"/>
        <end position="278"/>
    </location>
</feature>
<reference evidence="4 5" key="1">
    <citation type="submission" date="2015-10" db="EMBL/GenBank/DDBJ databases">
        <title>Transcriptomic analysis of a linuron degrading triple-species bacterial consortium.</title>
        <authorList>
            <person name="Albers P."/>
        </authorList>
    </citation>
    <scope>NUCLEOTIDE SEQUENCE [LARGE SCALE GENOMIC DNA]</scope>
    <source>
        <strain evidence="4 5">WDL6</strain>
    </source>
</reference>
<comment type="caution">
    <text evidence="4">The sequence shown here is derived from an EMBL/GenBank/DDBJ whole genome shotgun (WGS) entry which is preliminary data.</text>
</comment>
<accession>A0A109BBL5</accession>
<dbReference type="FunFam" id="3.90.850.10:FF:000002">
    <property type="entry name" value="2-hydroxyhepta-2,4-diene-1,7-dioate isomerase"/>
    <property type="match status" value="1"/>
</dbReference>